<dbReference type="CDD" id="cd06261">
    <property type="entry name" value="TM_PBP2"/>
    <property type="match status" value="1"/>
</dbReference>
<dbReference type="EMBL" id="QTTN01000013">
    <property type="protein sequence ID" value="REE85150.1"/>
    <property type="molecule type" value="Genomic_DNA"/>
</dbReference>
<feature type="transmembrane region" description="Helical" evidence="7">
    <location>
        <begin position="198"/>
        <end position="220"/>
    </location>
</feature>
<dbReference type="Pfam" id="PF00528">
    <property type="entry name" value="BPD_transp_1"/>
    <property type="match status" value="1"/>
</dbReference>
<proteinExistence type="inferred from homology"/>
<sequence length="294" mass="32787">MRVELRETAGTTSLRRRAFLSPEGMRHALVYAILLIGVFVVLFPPYVVLLNAFKGSEEYANSGVFDWPHSFLDWQNFSRVLELSHMGRAFGNTGIIMVASLAGNVALGTMTAYALGRFQFKLKPYIMGAYVAATLIPSVTTQVATFSVIQHLHLFNTHFAPILLYLGTDVMQIYLYLQFIRTIPYDLDESAMMEGASLFYIYRAIIFPLLAPATATVVILKSISIYNDMYIPYLYMPAEKLGVVSTTLMKFAGVNSAEWNLICAALLIVLIPTVILYLLLQQYIFSGIVSGSVK</sequence>
<evidence type="ECO:0000313" key="10">
    <source>
        <dbReference type="Proteomes" id="UP000256304"/>
    </source>
</evidence>
<keyword evidence="10" id="KW-1185">Reference proteome</keyword>
<feature type="transmembrane region" description="Helical" evidence="7">
    <location>
        <begin position="94"/>
        <end position="115"/>
    </location>
</feature>
<organism evidence="9 10">
    <name type="scientific">Paenibacillus taihuensis</name>
    <dbReference type="NCBI Taxonomy" id="1156355"/>
    <lineage>
        <taxon>Bacteria</taxon>
        <taxon>Bacillati</taxon>
        <taxon>Bacillota</taxon>
        <taxon>Bacilli</taxon>
        <taxon>Bacillales</taxon>
        <taxon>Paenibacillaceae</taxon>
        <taxon>Paenibacillus</taxon>
    </lineage>
</organism>
<comment type="subcellular location">
    <subcellularLocation>
        <location evidence="1 7">Cell membrane</location>
        <topology evidence="1 7">Multi-pass membrane protein</topology>
    </subcellularLocation>
</comment>
<evidence type="ECO:0000256" key="5">
    <source>
        <dbReference type="ARBA" id="ARBA00022989"/>
    </source>
</evidence>
<evidence type="ECO:0000256" key="6">
    <source>
        <dbReference type="ARBA" id="ARBA00023136"/>
    </source>
</evidence>
<dbReference type="AlphaFoldDB" id="A0A3D9RYR9"/>
<evidence type="ECO:0000259" key="8">
    <source>
        <dbReference type="PROSITE" id="PS50928"/>
    </source>
</evidence>
<evidence type="ECO:0000256" key="1">
    <source>
        <dbReference type="ARBA" id="ARBA00004651"/>
    </source>
</evidence>
<keyword evidence="2 7" id="KW-0813">Transport</keyword>
<evidence type="ECO:0000256" key="2">
    <source>
        <dbReference type="ARBA" id="ARBA00022448"/>
    </source>
</evidence>
<keyword evidence="4 7" id="KW-0812">Transmembrane</keyword>
<feature type="domain" description="ABC transmembrane type-1" evidence="8">
    <location>
        <begin position="90"/>
        <end position="280"/>
    </location>
</feature>
<dbReference type="GO" id="GO:0055085">
    <property type="term" value="P:transmembrane transport"/>
    <property type="evidence" value="ECO:0007669"/>
    <property type="project" value="InterPro"/>
</dbReference>
<comment type="caution">
    <text evidence="9">The sequence shown here is derived from an EMBL/GenBank/DDBJ whole genome shotgun (WGS) entry which is preliminary data.</text>
</comment>
<dbReference type="InterPro" id="IPR000515">
    <property type="entry name" value="MetI-like"/>
</dbReference>
<feature type="transmembrane region" description="Helical" evidence="7">
    <location>
        <begin position="127"/>
        <end position="152"/>
    </location>
</feature>
<keyword evidence="5 7" id="KW-1133">Transmembrane helix</keyword>
<dbReference type="InterPro" id="IPR035906">
    <property type="entry name" value="MetI-like_sf"/>
</dbReference>
<feature type="transmembrane region" description="Helical" evidence="7">
    <location>
        <begin position="158"/>
        <end position="177"/>
    </location>
</feature>
<keyword evidence="3" id="KW-1003">Cell membrane</keyword>
<name>A0A3D9RYR9_9BACL</name>
<evidence type="ECO:0000256" key="7">
    <source>
        <dbReference type="RuleBase" id="RU363032"/>
    </source>
</evidence>
<evidence type="ECO:0000256" key="3">
    <source>
        <dbReference type="ARBA" id="ARBA00022475"/>
    </source>
</evidence>
<keyword evidence="9" id="KW-0762">Sugar transport</keyword>
<evidence type="ECO:0000256" key="4">
    <source>
        <dbReference type="ARBA" id="ARBA00022692"/>
    </source>
</evidence>
<dbReference type="PROSITE" id="PS50928">
    <property type="entry name" value="ABC_TM1"/>
    <property type="match status" value="1"/>
</dbReference>
<dbReference type="PANTHER" id="PTHR43744">
    <property type="entry name" value="ABC TRANSPORTER PERMEASE PROTEIN MG189-RELATED-RELATED"/>
    <property type="match status" value="1"/>
</dbReference>
<dbReference type="SUPFAM" id="SSF161098">
    <property type="entry name" value="MetI-like"/>
    <property type="match status" value="1"/>
</dbReference>
<dbReference type="GO" id="GO:0005886">
    <property type="term" value="C:plasma membrane"/>
    <property type="evidence" value="ECO:0007669"/>
    <property type="project" value="UniProtKB-SubCell"/>
</dbReference>
<gene>
    <name evidence="9" type="ORF">A8990_11368</name>
</gene>
<keyword evidence="6 7" id="KW-0472">Membrane</keyword>
<evidence type="ECO:0000313" key="9">
    <source>
        <dbReference type="EMBL" id="REE85150.1"/>
    </source>
</evidence>
<comment type="similarity">
    <text evidence="7">Belongs to the binding-protein-dependent transport system permease family.</text>
</comment>
<dbReference type="Proteomes" id="UP000256304">
    <property type="component" value="Unassembled WGS sequence"/>
</dbReference>
<dbReference type="PANTHER" id="PTHR43744:SF3">
    <property type="entry name" value="LACTOSE TRANSPORT SYSTEM PERMEASE PROTEIN LACG"/>
    <property type="match status" value="1"/>
</dbReference>
<feature type="transmembrane region" description="Helical" evidence="7">
    <location>
        <begin position="28"/>
        <end position="49"/>
    </location>
</feature>
<dbReference type="Gene3D" id="1.10.3720.10">
    <property type="entry name" value="MetI-like"/>
    <property type="match status" value="1"/>
</dbReference>
<accession>A0A3D9RYR9</accession>
<feature type="transmembrane region" description="Helical" evidence="7">
    <location>
        <begin position="259"/>
        <end position="280"/>
    </location>
</feature>
<protein>
    <submittedName>
        <fullName evidence="9">Multiple sugar transport system permease protein</fullName>
    </submittedName>
</protein>
<reference evidence="9 10" key="1">
    <citation type="submission" date="2018-08" db="EMBL/GenBank/DDBJ databases">
        <title>Genomic Encyclopedia of Type Strains, Phase III (KMG-III): the genomes of soil and plant-associated and newly described type strains.</title>
        <authorList>
            <person name="Whitman W."/>
        </authorList>
    </citation>
    <scope>NUCLEOTIDE SEQUENCE [LARGE SCALE GENOMIC DNA]</scope>
    <source>
        <strain evidence="9 10">CGMCC 1.10966</strain>
    </source>
</reference>